<dbReference type="InterPro" id="IPR009003">
    <property type="entry name" value="Peptidase_S1_PA"/>
</dbReference>
<organism evidence="2 3">
    <name type="scientific">Hoylesella timonensis CRIS 5C-B1</name>
    <dbReference type="NCBI Taxonomy" id="679189"/>
    <lineage>
        <taxon>Bacteria</taxon>
        <taxon>Pseudomonadati</taxon>
        <taxon>Bacteroidota</taxon>
        <taxon>Bacteroidia</taxon>
        <taxon>Bacteroidales</taxon>
        <taxon>Prevotellaceae</taxon>
        <taxon>Hoylesella</taxon>
    </lineage>
</organism>
<protein>
    <recommendedName>
        <fullName evidence="4">Peptidase S1 domain-containing protein</fullName>
    </recommendedName>
</protein>
<sequence length="422" mass="46451">MRRNIVLNCMLIFFCCFFSCSSDENSTKNLFPTTEVSNMSSNTEDIVTDLSTRLYASYSSRQTRALNKSSDGIVTPNYFGGSYFNGSKLVVLIKNNDKQGIKDVQKRIGISSFILYKKCSFSLNELNKLNDDLGEIYFNKKSLRDKLGWTAVGINQMENHVIVYLKELCQEKISLFKQEVSSSPMIIFEQMDEIEALNTVQPDSIAFYTRAANALTNIHMGSGYTCTKTLQASGSVGFRAKLNGKKGFVTAAHVLPATNLSVVFNSKTCGTVKKVVKGSSVDAAFVEINERLFYPTNVTQWTKNVLSSSFVSHSSLTGKTVTAEGNTTRKAVTGKITTTELQYTISCNSVVGTLNYNIKRGVSATYTNQKTILKSGDSGCIVYDNSKKICGILSATSYKKTPSYMIFSSADLSVKDLGVAIY</sequence>
<evidence type="ECO:0000313" key="3">
    <source>
        <dbReference type="Proteomes" id="UP000004001"/>
    </source>
</evidence>
<dbReference type="Gene3D" id="2.40.10.10">
    <property type="entry name" value="Trypsin-like serine proteases"/>
    <property type="match status" value="2"/>
</dbReference>
<comment type="caution">
    <text evidence="2">The sequence shown here is derived from an EMBL/GenBank/DDBJ whole genome shotgun (WGS) entry which is preliminary data.</text>
</comment>
<keyword evidence="1" id="KW-0732">Signal</keyword>
<evidence type="ECO:0000256" key="1">
    <source>
        <dbReference type="SAM" id="SignalP"/>
    </source>
</evidence>
<proteinExistence type="predicted"/>
<reference evidence="2 3" key="1">
    <citation type="submission" date="2009-12" db="EMBL/GenBank/DDBJ databases">
        <title>Genome Sequence of Prevotella timonensis CRIS 5C-B1.</title>
        <authorList>
            <person name="Durkin A.S."/>
            <person name="Madupu R."/>
            <person name="Torralba M."/>
            <person name="Methe B."/>
            <person name="Sutton G."/>
            <person name="Strausberg R.L."/>
            <person name="Nelson K.E."/>
        </authorList>
    </citation>
    <scope>NUCLEOTIDE SEQUENCE [LARGE SCALE GENOMIC DNA]</scope>
    <source>
        <strain evidence="2 3">CRIS 5C-B1</strain>
    </source>
</reference>
<dbReference type="AlphaFoldDB" id="D1W141"/>
<dbReference type="Proteomes" id="UP000004001">
    <property type="component" value="Unassembled WGS sequence"/>
</dbReference>
<gene>
    <name evidence="2" type="ORF">HMPREF9019_1863</name>
</gene>
<dbReference type="eggNOG" id="ENOG5032NRW">
    <property type="taxonomic scope" value="Bacteria"/>
</dbReference>
<evidence type="ECO:0008006" key="4">
    <source>
        <dbReference type="Google" id="ProtNLM"/>
    </source>
</evidence>
<keyword evidence="3" id="KW-1185">Reference proteome</keyword>
<feature type="chain" id="PRO_5003025531" description="Peptidase S1 domain-containing protein" evidence="1">
    <location>
        <begin position="22"/>
        <end position="422"/>
    </location>
</feature>
<feature type="signal peptide" evidence="1">
    <location>
        <begin position="1"/>
        <end position="21"/>
    </location>
</feature>
<name>D1W141_9BACT</name>
<dbReference type="InterPro" id="IPR043504">
    <property type="entry name" value="Peptidase_S1_PA_chymotrypsin"/>
</dbReference>
<dbReference type="SUPFAM" id="SSF50494">
    <property type="entry name" value="Trypsin-like serine proteases"/>
    <property type="match status" value="1"/>
</dbReference>
<evidence type="ECO:0000313" key="2">
    <source>
        <dbReference type="EMBL" id="EFA96908.1"/>
    </source>
</evidence>
<dbReference type="EMBL" id="ADEF01000051">
    <property type="protein sequence ID" value="EFA96908.1"/>
    <property type="molecule type" value="Genomic_DNA"/>
</dbReference>
<accession>D1W141</accession>